<feature type="domain" description="Protein kinase" evidence="20">
    <location>
        <begin position="305"/>
        <end position="527"/>
    </location>
</feature>
<dbReference type="PROSITE" id="PS00107">
    <property type="entry name" value="PROTEIN_KINASE_ATP"/>
    <property type="match status" value="1"/>
</dbReference>
<protein>
    <recommendedName>
        <fullName evidence="24">Cysteine-rich receptor-like protein kinase 2</fullName>
    </recommendedName>
</protein>
<evidence type="ECO:0000256" key="1">
    <source>
        <dbReference type="ARBA" id="ARBA00004251"/>
    </source>
</evidence>
<dbReference type="SMART" id="SM00220">
    <property type="entry name" value="S_TKc"/>
    <property type="match status" value="1"/>
</dbReference>
<evidence type="ECO:0000256" key="13">
    <source>
        <dbReference type="ARBA" id="ARBA00022989"/>
    </source>
</evidence>
<dbReference type="CDD" id="cd23509">
    <property type="entry name" value="Gnk2-like"/>
    <property type="match status" value="2"/>
</dbReference>
<evidence type="ECO:0000256" key="11">
    <source>
        <dbReference type="ARBA" id="ARBA00022777"/>
    </source>
</evidence>
<evidence type="ECO:0000256" key="18">
    <source>
        <dbReference type="SAM" id="Phobius"/>
    </source>
</evidence>
<evidence type="ECO:0000256" key="5">
    <source>
        <dbReference type="ARBA" id="ARBA00022527"/>
    </source>
</evidence>
<evidence type="ECO:0000256" key="7">
    <source>
        <dbReference type="ARBA" id="ARBA00022692"/>
    </source>
</evidence>
<evidence type="ECO:0000256" key="2">
    <source>
        <dbReference type="ARBA" id="ARBA00008536"/>
    </source>
</evidence>
<evidence type="ECO:0000313" key="22">
    <source>
        <dbReference type="EnsemblPlants" id="Kaladp0053s0228.1.v1.1"/>
    </source>
</evidence>
<comment type="similarity">
    <text evidence="3">In the C-terminal section; belongs to the protein kinase superfamily. Ser/Thr protein kinase family.</text>
</comment>
<evidence type="ECO:0000256" key="10">
    <source>
        <dbReference type="ARBA" id="ARBA00022741"/>
    </source>
</evidence>
<feature type="domain" description="Gnk2-homologous" evidence="21">
    <location>
        <begin position="25"/>
        <end position="126"/>
    </location>
</feature>
<dbReference type="Pfam" id="PF00069">
    <property type="entry name" value="Pkinase"/>
    <property type="match status" value="1"/>
</dbReference>
<keyword evidence="5" id="KW-0723">Serine/threonine-protein kinase</keyword>
<dbReference type="AlphaFoldDB" id="A0A7N0U319"/>
<comment type="similarity">
    <text evidence="2">In the N-terminal section; belongs to the leguminous lectin family.</text>
</comment>
<evidence type="ECO:0000256" key="16">
    <source>
        <dbReference type="ARBA" id="ARBA00023180"/>
    </source>
</evidence>
<proteinExistence type="inferred from homology"/>
<dbReference type="Gene3D" id="3.30.200.20">
    <property type="entry name" value="Phosphorylase Kinase, domain 1"/>
    <property type="match status" value="1"/>
</dbReference>
<evidence type="ECO:0000256" key="17">
    <source>
        <dbReference type="PROSITE-ProRule" id="PRU10141"/>
    </source>
</evidence>
<keyword evidence="4" id="KW-1003">Cell membrane</keyword>
<dbReference type="PROSITE" id="PS00108">
    <property type="entry name" value="PROTEIN_KINASE_ST"/>
    <property type="match status" value="1"/>
</dbReference>
<evidence type="ECO:0000259" key="20">
    <source>
        <dbReference type="PROSITE" id="PS50011"/>
    </source>
</evidence>
<dbReference type="GO" id="GO:0005524">
    <property type="term" value="F:ATP binding"/>
    <property type="evidence" value="ECO:0007669"/>
    <property type="project" value="UniProtKB-UniRule"/>
</dbReference>
<dbReference type="Gene3D" id="1.10.510.10">
    <property type="entry name" value="Transferase(Phosphotransferase) domain 1"/>
    <property type="match status" value="1"/>
</dbReference>
<evidence type="ECO:0000256" key="6">
    <source>
        <dbReference type="ARBA" id="ARBA00022679"/>
    </source>
</evidence>
<feature type="transmembrane region" description="Helical" evidence="18">
    <location>
        <begin position="234"/>
        <end position="258"/>
    </location>
</feature>
<dbReference type="PANTHER" id="PTHR47973">
    <property type="entry name" value="CYSTEINE-RICH RECEPTOR-LIKE PROTEIN KINASE 3"/>
    <property type="match status" value="1"/>
</dbReference>
<dbReference type="PROSITE" id="PS50011">
    <property type="entry name" value="PROTEIN_KINASE_DOM"/>
    <property type="match status" value="1"/>
</dbReference>
<keyword evidence="23" id="KW-1185">Reference proteome</keyword>
<feature type="signal peptide" evidence="19">
    <location>
        <begin position="1"/>
        <end position="21"/>
    </location>
</feature>
<keyword evidence="14 18" id="KW-0472">Membrane</keyword>
<keyword evidence="10 17" id="KW-0547">Nucleotide-binding</keyword>
<dbReference type="InterPro" id="IPR011009">
    <property type="entry name" value="Kinase-like_dom_sf"/>
</dbReference>
<evidence type="ECO:0000256" key="3">
    <source>
        <dbReference type="ARBA" id="ARBA00010217"/>
    </source>
</evidence>
<dbReference type="Gene3D" id="3.30.430.20">
    <property type="entry name" value="Gnk2 domain, C-X8-C-X2-C motif"/>
    <property type="match status" value="2"/>
</dbReference>
<evidence type="ECO:0008006" key="24">
    <source>
        <dbReference type="Google" id="ProtNLM"/>
    </source>
</evidence>
<dbReference type="Pfam" id="PF01657">
    <property type="entry name" value="Stress-antifung"/>
    <property type="match status" value="2"/>
</dbReference>
<keyword evidence="9" id="KW-0677">Repeat</keyword>
<keyword evidence="15" id="KW-0675">Receptor</keyword>
<dbReference type="OMA" id="RQDSKIC"/>
<keyword evidence="16" id="KW-0325">Glycoprotein</keyword>
<dbReference type="FunFam" id="1.10.510.10:FF:000240">
    <property type="entry name" value="Lectin-domain containing receptor kinase A4.3"/>
    <property type="match status" value="1"/>
</dbReference>
<feature type="chain" id="PRO_5029497277" description="Cysteine-rich receptor-like protein kinase 2" evidence="19">
    <location>
        <begin position="22"/>
        <end position="582"/>
    </location>
</feature>
<dbReference type="Proteomes" id="UP000594263">
    <property type="component" value="Unplaced"/>
</dbReference>
<evidence type="ECO:0000256" key="8">
    <source>
        <dbReference type="ARBA" id="ARBA00022729"/>
    </source>
</evidence>
<dbReference type="GO" id="GO:0002229">
    <property type="term" value="P:defense response to oomycetes"/>
    <property type="evidence" value="ECO:0007669"/>
    <property type="project" value="UniProtKB-ARBA"/>
</dbReference>
<dbReference type="Pfam" id="PF07714">
    <property type="entry name" value="PK_Tyr_Ser-Thr"/>
    <property type="match status" value="1"/>
</dbReference>
<dbReference type="EnsemblPlants" id="Kaladp0053s0228.1.v1.1">
    <property type="protein sequence ID" value="Kaladp0053s0228.1.v1.1"/>
    <property type="gene ID" value="Kaladp0053s0228.v1.1"/>
</dbReference>
<dbReference type="FunFam" id="3.30.200.20:FF:000466">
    <property type="entry name" value="Putative LRR receptor-like serine/threonine-protein kinase"/>
    <property type="match status" value="1"/>
</dbReference>
<dbReference type="InterPro" id="IPR008271">
    <property type="entry name" value="Ser/Thr_kinase_AS"/>
</dbReference>
<feature type="binding site" evidence="17">
    <location>
        <position position="333"/>
    </location>
    <ligand>
        <name>ATP</name>
        <dbReference type="ChEBI" id="CHEBI:30616"/>
    </ligand>
</feature>
<dbReference type="PROSITE" id="PS51473">
    <property type="entry name" value="GNK2"/>
    <property type="match status" value="2"/>
</dbReference>
<accession>A0A7N0U319</accession>
<evidence type="ECO:0000256" key="12">
    <source>
        <dbReference type="ARBA" id="ARBA00022840"/>
    </source>
</evidence>
<evidence type="ECO:0000259" key="21">
    <source>
        <dbReference type="PROSITE" id="PS51473"/>
    </source>
</evidence>
<dbReference type="InterPro" id="IPR002902">
    <property type="entry name" value="GNK2"/>
</dbReference>
<keyword evidence="12 17" id="KW-0067">ATP-binding</keyword>
<dbReference type="SUPFAM" id="SSF56112">
    <property type="entry name" value="Protein kinase-like (PK-like)"/>
    <property type="match status" value="1"/>
</dbReference>
<dbReference type="InterPro" id="IPR001245">
    <property type="entry name" value="Ser-Thr/Tyr_kinase_cat_dom"/>
</dbReference>
<keyword evidence="13 18" id="KW-1133">Transmembrane helix</keyword>
<dbReference type="GO" id="GO:0004674">
    <property type="term" value="F:protein serine/threonine kinase activity"/>
    <property type="evidence" value="ECO:0007669"/>
    <property type="project" value="UniProtKB-KW"/>
</dbReference>
<evidence type="ECO:0000313" key="23">
    <source>
        <dbReference type="Proteomes" id="UP000594263"/>
    </source>
</evidence>
<dbReference type="InterPro" id="IPR038408">
    <property type="entry name" value="GNK2_sf"/>
</dbReference>
<evidence type="ECO:0000256" key="14">
    <source>
        <dbReference type="ARBA" id="ARBA00023136"/>
    </source>
</evidence>
<evidence type="ECO:0000256" key="4">
    <source>
        <dbReference type="ARBA" id="ARBA00022475"/>
    </source>
</evidence>
<dbReference type="GO" id="GO:0005886">
    <property type="term" value="C:plasma membrane"/>
    <property type="evidence" value="ECO:0007669"/>
    <property type="project" value="UniProtKB-SubCell"/>
</dbReference>
<sequence>MAAALHLILVPLVILWPIALSDPRAEIVGRTCMDGLVTNPRSYIQTFQNITSSMEVEITKKKEAYGFGGTSKEKIYVYAQCVDDLSEEDCAMCFSQIRTLLPGCFPSPGGRVYLDGCYIRVDNYDFYHDSGILDNFVRCGDMVSDNKKQIRALKEMLAALETNAPANHGYAALQEAIEGSPETVYGMANCWKNMDQTTCVSCLKRRVANSGCFIHFSDYKFANDVKSKSTREAILVYGSYILGGVALCLIAVGVGFCLGNTAYRKLQTEPKKQALELEIDPSVQERGSKFLQFKFSTLQLATENFSEANKIGKGGFGEVYKGTLKDGREFAIKRLFMHGKSRSEDIYNEMDIISKAQHKNLVRFLGCCFTESESYIVYEYLANRSLDCILFGCQVRIIHRDIKASNVLLDLRYKPKIADFGLARFSSCDKSLMNTAIAGTLGYMAPEYLAQGRLTEKVDVYSFGVLVLEIVSGIQNNKFESGDALDTLVTYAWRQFQTKTSSEIIDSSLDLDAEEEEEIKRTIHVGLLCTQEIPSLRPTMGRVIEMITLKITELPNPGKPPFMMESISSLTDSSKWHSTKSS</sequence>
<dbReference type="InterPro" id="IPR052059">
    <property type="entry name" value="CR_Ser/Thr_kinase"/>
</dbReference>
<keyword evidence="6" id="KW-0808">Transferase</keyword>
<feature type="domain" description="Gnk2-homologous" evidence="21">
    <location>
        <begin position="131"/>
        <end position="242"/>
    </location>
</feature>
<keyword evidence="8 19" id="KW-0732">Signal</keyword>
<comment type="subcellular location">
    <subcellularLocation>
        <location evidence="1">Cell membrane</location>
        <topology evidence="1">Single-pass type I membrane protein</topology>
    </subcellularLocation>
</comment>
<keyword evidence="11" id="KW-0418">Kinase</keyword>
<evidence type="ECO:0000256" key="15">
    <source>
        <dbReference type="ARBA" id="ARBA00023170"/>
    </source>
</evidence>
<dbReference type="Gramene" id="Kaladp0053s0228.1.v1.1">
    <property type="protein sequence ID" value="Kaladp0053s0228.1.v1.1"/>
    <property type="gene ID" value="Kaladp0053s0228.v1.1"/>
</dbReference>
<name>A0A7N0U319_KALFE</name>
<dbReference type="InterPro" id="IPR000719">
    <property type="entry name" value="Prot_kinase_dom"/>
</dbReference>
<organism evidence="22 23">
    <name type="scientific">Kalanchoe fedtschenkoi</name>
    <name type="common">Lavender scallops</name>
    <name type="synonym">South American air plant</name>
    <dbReference type="NCBI Taxonomy" id="63787"/>
    <lineage>
        <taxon>Eukaryota</taxon>
        <taxon>Viridiplantae</taxon>
        <taxon>Streptophyta</taxon>
        <taxon>Embryophyta</taxon>
        <taxon>Tracheophyta</taxon>
        <taxon>Spermatophyta</taxon>
        <taxon>Magnoliopsida</taxon>
        <taxon>eudicotyledons</taxon>
        <taxon>Gunneridae</taxon>
        <taxon>Pentapetalae</taxon>
        <taxon>Saxifragales</taxon>
        <taxon>Crassulaceae</taxon>
        <taxon>Kalanchoe</taxon>
    </lineage>
</organism>
<dbReference type="InterPro" id="IPR017441">
    <property type="entry name" value="Protein_kinase_ATP_BS"/>
</dbReference>
<keyword evidence="7 18" id="KW-0812">Transmembrane</keyword>
<evidence type="ECO:0000256" key="9">
    <source>
        <dbReference type="ARBA" id="ARBA00022737"/>
    </source>
</evidence>
<evidence type="ECO:0000256" key="19">
    <source>
        <dbReference type="SAM" id="SignalP"/>
    </source>
</evidence>
<reference evidence="22" key="1">
    <citation type="submission" date="2021-01" db="UniProtKB">
        <authorList>
            <consortium name="EnsemblPlants"/>
        </authorList>
    </citation>
    <scope>IDENTIFICATION</scope>
</reference>